<dbReference type="CDD" id="cd03257">
    <property type="entry name" value="ABC_NikE_OppD_transporters"/>
    <property type="match status" value="1"/>
</dbReference>
<keyword evidence="4 6" id="KW-0067">ATP-binding</keyword>
<dbReference type="EMBL" id="JANTHX010000007">
    <property type="protein sequence ID" value="MCS0499914.1"/>
    <property type="molecule type" value="Genomic_DNA"/>
</dbReference>
<dbReference type="InterPro" id="IPR003593">
    <property type="entry name" value="AAA+_ATPase"/>
</dbReference>
<dbReference type="PANTHER" id="PTHR43776:SF7">
    <property type="entry name" value="D,D-DIPEPTIDE TRANSPORT ATP-BINDING PROTEIN DDPF-RELATED"/>
    <property type="match status" value="1"/>
</dbReference>
<proteinExistence type="inferred from homology"/>
<evidence type="ECO:0000256" key="3">
    <source>
        <dbReference type="ARBA" id="ARBA00022741"/>
    </source>
</evidence>
<dbReference type="InterPro" id="IPR017871">
    <property type="entry name" value="ABC_transporter-like_CS"/>
</dbReference>
<evidence type="ECO:0000256" key="1">
    <source>
        <dbReference type="ARBA" id="ARBA00005417"/>
    </source>
</evidence>
<evidence type="ECO:0000256" key="2">
    <source>
        <dbReference type="ARBA" id="ARBA00022448"/>
    </source>
</evidence>
<dbReference type="RefSeq" id="WP_258799001.1">
    <property type="nucleotide sequence ID" value="NZ_JANTHX010000007.1"/>
</dbReference>
<dbReference type="SUPFAM" id="SSF52540">
    <property type="entry name" value="P-loop containing nucleoside triphosphate hydrolases"/>
    <property type="match status" value="1"/>
</dbReference>
<dbReference type="Proteomes" id="UP001205337">
    <property type="component" value="Unassembled WGS sequence"/>
</dbReference>
<dbReference type="Gene3D" id="3.40.50.300">
    <property type="entry name" value="P-loop containing nucleotide triphosphate hydrolases"/>
    <property type="match status" value="1"/>
</dbReference>
<reference evidence="6 7" key="1">
    <citation type="submission" date="2022-08" db="EMBL/GenBank/DDBJ databases">
        <authorList>
            <person name="Li F."/>
        </authorList>
    </citation>
    <scope>NUCLEOTIDE SEQUENCE [LARGE SCALE GENOMIC DNA]</scope>
    <source>
        <strain evidence="6 7">10F1B-8-1</strain>
    </source>
</reference>
<evidence type="ECO:0000259" key="5">
    <source>
        <dbReference type="PROSITE" id="PS50893"/>
    </source>
</evidence>
<dbReference type="InterPro" id="IPR050319">
    <property type="entry name" value="ABC_transp_ATP-bind"/>
</dbReference>
<dbReference type="PANTHER" id="PTHR43776">
    <property type="entry name" value="TRANSPORT ATP-BINDING PROTEIN"/>
    <property type="match status" value="1"/>
</dbReference>
<comment type="caution">
    <text evidence="6">The sequence shown here is derived from an EMBL/GenBank/DDBJ whole genome shotgun (WGS) entry which is preliminary data.</text>
</comment>
<dbReference type="GO" id="GO:0005524">
    <property type="term" value="F:ATP binding"/>
    <property type="evidence" value="ECO:0007669"/>
    <property type="project" value="UniProtKB-KW"/>
</dbReference>
<dbReference type="InterPro" id="IPR003439">
    <property type="entry name" value="ABC_transporter-like_ATP-bd"/>
</dbReference>
<gene>
    <name evidence="6" type="ORF">NUH29_10170</name>
</gene>
<dbReference type="PROSITE" id="PS50893">
    <property type="entry name" value="ABC_TRANSPORTER_2"/>
    <property type="match status" value="1"/>
</dbReference>
<keyword evidence="2" id="KW-0813">Transport</keyword>
<feature type="domain" description="ABC transporter" evidence="5">
    <location>
        <begin position="6"/>
        <end position="248"/>
    </location>
</feature>
<accession>A0ABT1ZGT7</accession>
<sequence>MTEPLLEANDLDVSYGRGRRARRVVSKASFAIAPAETLALVGESGSGKTTVARAVVGLVRYDGELVFGDDRVPLTPRRSRELRRQIPIVFQDPRSSLNPRMSIGGIIGEVWSTHPEIAPGGDRRTAIAELLGRVGLDEDVLDRRAAQLSGGQCQRVSIARALAQRPRLLVCDEAVSALDVSVQAQILQLLIELKTDLGISMLFITHDLGVVRQIADSVAVMQHGEIVEIGATEQVFTSPAHAYTRELLDAALDLVADHGTTTTGDEQE</sequence>
<dbReference type="SMART" id="SM00382">
    <property type="entry name" value="AAA"/>
    <property type="match status" value="1"/>
</dbReference>
<protein>
    <submittedName>
        <fullName evidence="6">ATP-binding cassette domain-containing protein</fullName>
    </submittedName>
</protein>
<dbReference type="InterPro" id="IPR027417">
    <property type="entry name" value="P-loop_NTPase"/>
</dbReference>
<evidence type="ECO:0000256" key="4">
    <source>
        <dbReference type="ARBA" id="ARBA00022840"/>
    </source>
</evidence>
<keyword evidence="7" id="KW-1185">Reference proteome</keyword>
<keyword evidence="3" id="KW-0547">Nucleotide-binding</keyword>
<dbReference type="PROSITE" id="PS00211">
    <property type="entry name" value="ABC_TRANSPORTER_1"/>
    <property type="match status" value="1"/>
</dbReference>
<evidence type="ECO:0000313" key="6">
    <source>
        <dbReference type="EMBL" id="MCS0499914.1"/>
    </source>
</evidence>
<dbReference type="Pfam" id="PF00005">
    <property type="entry name" value="ABC_tran"/>
    <property type="match status" value="1"/>
</dbReference>
<comment type="similarity">
    <text evidence="1">Belongs to the ABC transporter superfamily.</text>
</comment>
<evidence type="ECO:0000313" key="7">
    <source>
        <dbReference type="Proteomes" id="UP001205337"/>
    </source>
</evidence>
<organism evidence="6 7">
    <name type="scientific">Protaetiibacter mangrovi</name>
    <dbReference type="NCBI Taxonomy" id="2970926"/>
    <lineage>
        <taxon>Bacteria</taxon>
        <taxon>Bacillati</taxon>
        <taxon>Actinomycetota</taxon>
        <taxon>Actinomycetes</taxon>
        <taxon>Micrococcales</taxon>
        <taxon>Microbacteriaceae</taxon>
        <taxon>Protaetiibacter</taxon>
    </lineage>
</organism>
<name>A0ABT1ZGT7_9MICO</name>